<evidence type="ECO:0000256" key="4">
    <source>
        <dbReference type="ARBA" id="ARBA00022729"/>
    </source>
</evidence>
<keyword evidence="6" id="KW-1133">Transmembrane helix</keyword>
<keyword evidence="11" id="KW-1185">Reference proteome</keyword>
<dbReference type="PANTHER" id="PTHR27000">
    <property type="entry name" value="LEUCINE-RICH REPEAT RECEPTOR-LIKE PROTEIN KINASE FAMILY PROTEIN-RELATED"/>
    <property type="match status" value="1"/>
</dbReference>
<keyword evidence="3" id="KW-0812">Transmembrane</keyword>
<evidence type="ECO:0000256" key="1">
    <source>
        <dbReference type="ARBA" id="ARBA00004167"/>
    </source>
</evidence>
<evidence type="ECO:0000256" key="8">
    <source>
        <dbReference type="ARBA" id="ARBA00023170"/>
    </source>
</evidence>
<accession>A0A835BWW1</accession>
<name>A0A835BWW1_9POAL</name>
<keyword evidence="5" id="KW-0677">Repeat</keyword>
<proteinExistence type="predicted"/>
<evidence type="ECO:0000256" key="7">
    <source>
        <dbReference type="ARBA" id="ARBA00023136"/>
    </source>
</evidence>
<comment type="subcellular location">
    <subcellularLocation>
        <location evidence="1">Membrane</location>
        <topology evidence="1">Single-pass membrane protein</topology>
    </subcellularLocation>
</comment>
<organism evidence="10 11">
    <name type="scientific">Digitaria exilis</name>
    <dbReference type="NCBI Taxonomy" id="1010633"/>
    <lineage>
        <taxon>Eukaryota</taxon>
        <taxon>Viridiplantae</taxon>
        <taxon>Streptophyta</taxon>
        <taxon>Embryophyta</taxon>
        <taxon>Tracheophyta</taxon>
        <taxon>Spermatophyta</taxon>
        <taxon>Magnoliopsida</taxon>
        <taxon>Liliopsida</taxon>
        <taxon>Poales</taxon>
        <taxon>Poaceae</taxon>
        <taxon>PACMAD clade</taxon>
        <taxon>Panicoideae</taxon>
        <taxon>Panicodae</taxon>
        <taxon>Paniceae</taxon>
        <taxon>Anthephorinae</taxon>
        <taxon>Digitaria</taxon>
    </lineage>
</organism>
<dbReference type="EMBL" id="JACEFO010001739">
    <property type="protein sequence ID" value="KAF8714088.1"/>
    <property type="molecule type" value="Genomic_DNA"/>
</dbReference>
<evidence type="ECO:0000256" key="9">
    <source>
        <dbReference type="ARBA" id="ARBA00023180"/>
    </source>
</evidence>
<keyword evidence="4" id="KW-0732">Signal</keyword>
<keyword evidence="8" id="KW-0675">Receptor</keyword>
<comment type="caution">
    <text evidence="10">The sequence shown here is derived from an EMBL/GenBank/DDBJ whole genome shotgun (WGS) entry which is preliminary data.</text>
</comment>
<keyword evidence="7" id="KW-0472">Membrane</keyword>
<dbReference type="InterPro" id="IPR001611">
    <property type="entry name" value="Leu-rich_rpt"/>
</dbReference>
<dbReference type="OrthoDB" id="1907415at2759"/>
<dbReference type="Proteomes" id="UP000636709">
    <property type="component" value="Unassembled WGS sequence"/>
</dbReference>
<dbReference type="Pfam" id="PF13855">
    <property type="entry name" value="LRR_8"/>
    <property type="match status" value="1"/>
</dbReference>
<evidence type="ECO:0000256" key="3">
    <source>
        <dbReference type="ARBA" id="ARBA00022692"/>
    </source>
</evidence>
<dbReference type="PRINTS" id="PR00019">
    <property type="entry name" value="LEURICHRPT"/>
</dbReference>
<protein>
    <recommendedName>
        <fullName evidence="12">Chaoptin</fullName>
    </recommendedName>
</protein>
<dbReference type="Pfam" id="PF00560">
    <property type="entry name" value="LRR_1"/>
    <property type="match status" value="1"/>
</dbReference>
<evidence type="ECO:0000256" key="2">
    <source>
        <dbReference type="ARBA" id="ARBA00022614"/>
    </source>
</evidence>
<evidence type="ECO:0000256" key="6">
    <source>
        <dbReference type="ARBA" id="ARBA00022989"/>
    </source>
</evidence>
<evidence type="ECO:0000313" key="11">
    <source>
        <dbReference type="Proteomes" id="UP000636709"/>
    </source>
</evidence>
<gene>
    <name evidence="10" type="ORF">HU200_028087</name>
</gene>
<keyword evidence="9" id="KW-0325">Glycoprotein</keyword>
<reference evidence="10" key="1">
    <citation type="submission" date="2020-07" db="EMBL/GenBank/DDBJ databases">
        <title>Genome sequence and genetic diversity analysis of an under-domesticated orphan crop, white fonio (Digitaria exilis).</title>
        <authorList>
            <person name="Bennetzen J.L."/>
            <person name="Chen S."/>
            <person name="Ma X."/>
            <person name="Wang X."/>
            <person name="Yssel A.E.J."/>
            <person name="Chaluvadi S.R."/>
            <person name="Johnson M."/>
            <person name="Gangashetty P."/>
            <person name="Hamidou F."/>
            <person name="Sanogo M.D."/>
            <person name="Zwaenepoel A."/>
            <person name="Wallace J."/>
            <person name="Van De Peer Y."/>
            <person name="Van Deynze A."/>
        </authorList>
    </citation>
    <scope>NUCLEOTIDE SEQUENCE</scope>
    <source>
        <tissue evidence="10">Leaves</tissue>
    </source>
</reference>
<evidence type="ECO:0008006" key="12">
    <source>
        <dbReference type="Google" id="ProtNLM"/>
    </source>
</evidence>
<dbReference type="SUPFAM" id="SSF52058">
    <property type="entry name" value="L domain-like"/>
    <property type="match status" value="1"/>
</dbReference>
<dbReference type="AlphaFoldDB" id="A0A835BWW1"/>
<keyword evidence="2" id="KW-0433">Leucine-rich repeat</keyword>
<evidence type="ECO:0000313" key="10">
    <source>
        <dbReference type="EMBL" id="KAF8714088.1"/>
    </source>
</evidence>
<evidence type="ECO:0000256" key="5">
    <source>
        <dbReference type="ARBA" id="ARBA00022737"/>
    </source>
</evidence>
<sequence length="158" mass="17800">MTSLQFLDIARNSISGVLPNSMDHLTSLLYLDLSYNNITGPLPPFLGRFTSLINLYSLKQIFLSYNALKMEISSEWQPPFRLERAAFASYWFSSSFSRAWYLNISNNQVHGGLPANMESMSLQQLFLGSNQLSGPVVPMPMSLTILDLSRNYLSGYLS</sequence>
<dbReference type="PANTHER" id="PTHR27000:SF642">
    <property type="entry name" value="INACTIVE LEUCINE-RICH REPEAT RECEPTOR KINASE XIAO-RELATED"/>
    <property type="match status" value="1"/>
</dbReference>
<dbReference type="Gene3D" id="3.80.10.10">
    <property type="entry name" value="Ribonuclease Inhibitor"/>
    <property type="match status" value="2"/>
</dbReference>
<dbReference type="GO" id="GO:0016020">
    <property type="term" value="C:membrane"/>
    <property type="evidence" value="ECO:0007669"/>
    <property type="project" value="UniProtKB-SubCell"/>
</dbReference>
<dbReference type="InterPro" id="IPR032675">
    <property type="entry name" value="LRR_dom_sf"/>
</dbReference>